<evidence type="ECO:0000256" key="1">
    <source>
        <dbReference type="SAM" id="MobiDB-lite"/>
    </source>
</evidence>
<feature type="chain" id="PRO_5045341002" evidence="2">
    <location>
        <begin position="27"/>
        <end position="613"/>
    </location>
</feature>
<dbReference type="SUPFAM" id="SSF50969">
    <property type="entry name" value="YVTN repeat-like/Quinoprotein amine dehydrogenase"/>
    <property type="match status" value="1"/>
</dbReference>
<dbReference type="EMBL" id="JBIGHY010000003">
    <property type="protein sequence ID" value="MFG6414258.1"/>
    <property type="molecule type" value="Genomic_DNA"/>
</dbReference>
<dbReference type="InterPro" id="IPR011044">
    <property type="entry name" value="Quino_amine_DH_bsu"/>
</dbReference>
<dbReference type="Proteomes" id="UP001606300">
    <property type="component" value="Unassembled WGS sequence"/>
</dbReference>
<evidence type="ECO:0000256" key="2">
    <source>
        <dbReference type="SAM" id="SignalP"/>
    </source>
</evidence>
<dbReference type="PROSITE" id="PS51257">
    <property type="entry name" value="PROKAR_LIPOPROTEIN"/>
    <property type="match status" value="1"/>
</dbReference>
<organism evidence="3 4">
    <name type="scientific">Pelomonas dachongensis</name>
    <dbReference type="NCBI Taxonomy" id="3299029"/>
    <lineage>
        <taxon>Bacteria</taxon>
        <taxon>Pseudomonadati</taxon>
        <taxon>Pseudomonadota</taxon>
        <taxon>Betaproteobacteria</taxon>
        <taxon>Burkholderiales</taxon>
        <taxon>Sphaerotilaceae</taxon>
        <taxon>Roseateles</taxon>
    </lineage>
</organism>
<protein>
    <submittedName>
        <fullName evidence="3">YncE family protein</fullName>
    </submittedName>
</protein>
<dbReference type="RefSeq" id="WP_394470337.1">
    <property type="nucleotide sequence ID" value="NZ_JBIGHY010000003.1"/>
</dbReference>
<proteinExistence type="predicted"/>
<keyword evidence="4" id="KW-1185">Reference proteome</keyword>
<comment type="caution">
    <text evidence="3">The sequence shown here is derived from an EMBL/GenBank/DDBJ whole genome shotgun (WGS) entry which is preliminary data.</text>
</comment>
<dbReference type="InterPro" id="IPR015943">
    <property type="entry name" value="WD40/YVTN_repeat-like_dom_sf"/>
</dbReference>
<evidence type="ECO:0000313" key="3">
    <source>
        <dbReference type="EMBL" id="MFG6414258.1"/>
    </source>
</evidence>
<keyword evidence="2" id="KW-0732">Signal</keyword>
<dbReference type="Gene3D" id="2.130.10.10">
    <property type="entry name" value="YVTN repeat-like/Quinoprotein amine dehydrogenase"/>
    <property type="match status" value="1"/>
</dbReference>
<name>A0ABW7ENH6_9BURK</name>
<evidence type="ECO:0000313" key="4">
    <source>
        <dbReference type="Proteomes" id="UP001606300"/>
    </source>
</evidence>
<sequence length="613" mass="64072">MKAWTEMAAQRCVARWCVVIASAIFAACGGGGGGGGAEPPPVAAAPVVPAGSRPPPATLRSDDNPAGARVDRRADNYFPLAVGDNWTYERTEGAGASTRTVAVRIVARAAPGTIGWEETDPVAGKSTSDYRRTAEGLQVIAPFTGGLPNAAAQLVGDPLEYAEPFYAVGSVRRLLRQGSYGEDVDGDGVHEGFSFELAQTFVGFEDYRIGARTVQAARFRTVYRIAAMYSKSLAGGGYPADYVFTGTEETWWGPGIGLLRADRQYQDSTRGAVEPLHTLRLVQGMVAGQAVVVDDVATRSVALLHNALVFDARRGVYYASVPGAAVGTGNRIAVIDPASGAVTHSLPVGSEPNAMAIAADGASIYVGLNGSGEVVRLALPGFVELGRVRLPSSSFYGQLVVETLAASPVDADLFAVALARPGVSPKHGGVALVRAMQLQPRQSQEHTGSNLIVFGADGQSVYGYNNETTEFGLRRLEVLADGLAERQVISFGGGFYQRTIDRLGERLLVNNRLARAPGLELDGQLGYGTGCRFATAGRVLCLDTASGATPRLIVADLASYALLDTLSLPAGAAIDYATLVPGPAGTVALRTGTSHPAYTEATGILIVSSARLR</sequence>
<feature type="region of interest" description="Disordered" evidence="1">
    <location>
        <begin position="35"/>
        <end position="70"/>
    </location>
</feature>
<gene>
    <name evidence="3" type="ORF">ACG02S_10135</name>
</gene>
<accession>A0ABW7ENH6</accession>
<feature type="signal peptide" evidence="2">
    <location>
        <begin position="1"/>
        <end position="26"/>
    </location>
</feature>
<reference evidence="3 4" key="1">
    <citation type="submission" date="2024-09" db="EMBL/GenBank/DDBJ databases">
        <title>Novel species of the genus Pelomonas and Roseateles isolated from streams.</title>
        <authorList>
            <person name="Lu H."/>
        </authorList>
    </citation>
    <scope>NUCLEOTIDE SEQUENCE [LARGE SCALE GENOMIC DNA]</scope>
    <source>
        <strain evidence="3 4">DC23W</strain>
    </source>
</reference>